<keyword evidence="4" id="KW-1185">Reference proteome</keyword>
<feature type="region of interest" description="Disordered" evidence="1">
    <location>
        <begin position="160"/>
        <end position="188"/>
    </location>
</feature>
<dbReference type="Gene3D" id="1.25.40.10">
    <property type="entry name" value="Tetratricopeptide repeat domain"/>
    <property type="match status" value="1"/>
</dbReference>
<dbReference type="RefSeq" id="WP_233388918.1">
    <property type="nucleotide sequence ID" value="NZ_JAJTWT010000001.1"/>
</dbReference>
<gene>
    <name evidence="3" type="ORF">LXT12_01930</name>
</gene>
<accession>A0ABS8X912</accession>
<name>A0ABS8X912_9BURK</name>
<protein>
    <recommendedName>
        <fullName evidence="5">Tetratricopeptide repeat-containing protein</fullName>
    </recommendedName>
</protein>
<keyword evidence="2" id="KW-0732">Signal</keyword>
<feature type="compositionally biased region" description="Low complexity" evidence="1">
    <location>
        <begin position="160"/>
        <end position="171"/>
    </location>
</feature>
<evidence type="ECO:0000256" key="1">
    <source>
        <dbReference type="SAM" id="MobiDB-lite"/>
    </source>
</evidence>
<evidence type="ECO:0000313" key="4">
    <source>
        <dbReference type="Proteomes" id="UP001201463"/>
    </source>
</evidence>
<comment type="caution">
    <text evidence="3">The sequence shown here is derived from an EMBL/GenBank/DDBJ whole genome shotgun (WGS) entry which is preliminary data.</text>
</comment>
<evidence type="ECO:0000313" key="3">
    <source>
        <dbReference type="EMBL" id="MCE4536018.1"/>
    </source>
</evidence>
<dbReference type="EMBL" id="JAJTWT010000001">
    <property type="protein sequence ID" value="MCE4536018.1"/>
    <property type="molecule type" value="Genomic_DNA"/>
</dbReference>
<reference evidence="3 4" key="1">
    <citation type="submission" date="2021-12" db="EMBL/GenBank/DDBJ databases">
        <title>Genome seq of p7.</title>
        <authorList>
            <person name="Seo T."/>
        </authorList>
    </citation>
    <scope>NUCLEOTIDE SEQUENCE [LARGE SCALE GENOMIC DNA]</scope>
    <source>
        <strain evidence="3 4">P7</strain>
    </source>
</reference>
<dbReference type="SUPFAM" id="SSF48452">
    <property type="entry name" value="TPR-like"/>
    <property type="match status" value="1"/>
</dbReference>
<feature type="compositionally biased region" description="Basic and acidic residues" evidence="1">
    <location>
        <begin position="177"/>
        <end position="188"/>
    </location>
</feature>
<dbReference type="InterPro" id="IPR011990">
    <property type="entry name" value="TPR-like_helical_dom_sf"/>
</dbReference>
<sequence>MGLTTMHFTGRGTAAFRSRLHAVALALLLGATLLPAEAQVLDDVEARREGRNAIVTVRFAAPVQLVRTVSARDGNLAQVYYDVLATGDALNLVASERRVPLPRGGYLVLLTDEASGTAERSRKLVLRFSTATAFTARPGQGNRSIELVLANQAEALSPPAPAAAASAAAPTPVAPEPEARPLTDAERERSRVALAAARQLIEQGEHGQALERLDEVLALPPHEGRIDALELRATARWRQGDPEGARADYERYLALYPQGPGAARAREALLTLAPPVVEAAIQAGREPGRTAVTTTLAGSLALMYYGGQSKVRTQEFQDSPIGGLPQLVNDATLSGTDQRQLLSSVDVNWRRRDADSDLRLVLRDTKTNDLMRPEKSRNKLTALYVDYKLTTPGVQMRLGRQSPTGGGVMGRFDGVQAGYRFAPRWRVNAVAGAPTDALLDTKRRFWGVSVDADEIAKGFGGSLYWIQQTLDGQSDRRGLGAELRLLAGQFTALGSLDYDPQLKGWNIVSTQSTWQGADNTIVNVLYDRRATPMLMLGNALFFQNPVAQVQARTLYELLLTQSLPVLRQQVRSTTAFSTQAMVSVTHPVTAHWQAGADLRLTNVGALPPVADILPNGQPGTGNVWSMGAQLIGTNLYSARDTHVVLLTLLRGPTYHGELLSYNNASAVGEGWLLEPSLRLYQQSEDSGLRTRRWAPGLRASKRFLARWVAESELSMEFSKSQSANRNESSHRTFYYVGLRYDL</sequence>
<feature type="signal peptide" evidence="2">
    <location>
        <begin position="1"/>
        <end position="38"/>
    </location>
</feature>
<evidence type="ECO:0000256" key="2">
    <source>
        <dbReference type="SAM" id="SignalP"/>
    </source>
</evidence>
<evidence type="ECO:0008006" key="5">
    <source>
        <dbReference type="Google" id="ProtNLM"/>
    </source>
</evidence>
<feature type="chain" id="PRO_5045679834" description="Tetratricopeptide repeat-containing protein" evidence="2">
    <location>
        <begin position="39"/>
        <end position="742"/>
    </location>
</feature>
<proteinExistence type="predicted"/>
<organism evidence="3 4">
    <name type="scientific">Pelomonas caseinilytica</name>
    <dbReference type="NCBI Taxonomy" id="2906763"/>
    <lineage>
        <taxon>Bacteria</taxon>
        <taxon>Pseudomonadati</taxon>
        <taxon>Pseudomonadota</taxon>
        <taxon>Betaproteobacteria</taxon>
        <taxon>Burkholderiales</taxon>
        <taxon>Sphaerotilaceae</taxon>
        <taxon>Roseateles</taxon>
    </lineage>
</organism>
<dbReference type="Proteomes" id="UP001201463">
    <property type="component" value="Unassembled WGS sequence"/>
</dbReference>